<evidence type="ECO:0000313" key="10">
    <source>
        <dbReference type="Proteomes" id="UP000070188"/>
    </source>
</evidence>
<feature type="transmembrane region" description="Helical" evidence="6">
    <location>
        <begin position="111"/>
        <end position="134"/>
    </location>
</feature>
<reference evidence="8" key="4">
    <citation type="submission" date="2015-04" db="EMBL/GenBank/DDBJ databases">
        <title>Physiological reanalysis, assessment of diazotrophy, and genome sequences of multiple isolates of Streptomyces thermoautotrophicus.</title>
        <authorList>
            <person name="MacKellar D.C."/>
            <person name="Lieber L."/>
            <person name="Norman J."/>
            <person name="Bolger A."/>
            <person name="Tobin C."/>
            <person name="Murray J.W."/>
            <person name="Woodward J."/>
            <person name="Friesen M."/>
            <person name="Prell J."/>
        </authorList>
    </citation>
    <scope>NUCLEOTIDE SEQUENCE [LARGE SCALE GENOMIC DNA]</scope>
    <source>
        <strain evidence="8">H1</strain>
    </source>
</reference>
<name>A0A132MJ30_9ACTN</name>
<dbReference type="Proteomes" id="UP000070188">
    <property type="component" value="Unassembled WGS sequence"/>
</dbReference>
<evidence type="ECO:0000313" key="12">
    <source>
        <dbReference type="Proteomes" id="UP000070659"/>
    </source>
</evidence>
<evidence type="ECO:0000256" key="1">
    <source>
        <dbReference type="ARBA" id="ARBA00004651"/>
    </source>
</evidence>
<feature type="transmembrane region" description="Helical" evidence="6">
    <location>
        <begin position="84"/>
        <end position="105"/>
    </location>
</feature>
<evidence type="ECO:0000313" key="7">
    <source>
        <dbReference type="EMBL" id="KWW97846.1"/>
    </source>
</evidence>
<feature type="transmembrane region" description="Helical" evidence="6">
    <location>
        <begin position="277"/>
        <end position="299"/>
    </location>
</feature>
<evidence type="ECO:0000256" key="3">
    <source>
        <dbReference type="ARBA" id="ARBA00022692"/>
    </source>
</evidence>
<keyword evidence="2" id="KW-1003">Cell membrane</keyword>
<dbReference type="EMBL" id="JYIJ01000019">
    <property type="protein sequence ID" value="KWW97846.1"/>
    <property type="molecule type" value="Genomic_DNA"/>
</dbReference>
<dbReference type="Proteomes" id="UP000070659">
    <property type="component" value="Unassembled WGS sequence"/>
</dbReference>
<evidence type="ECO:0000313" key="8">
    <source>
        <dbReference type="EMBL" id="KWW98406.1"/>
    </source>
</evidence>
<feature type="transmembrane region" description="Helical" evidence="6">
    <location>
        <begin position="311"/>
        <end position="331"/>
    </location>
</feature>
<dbReference type="AlphaFoldDB" id="A0A132MJ30"/>
<dbReference type="PATRIC" id="fig|1469144.10.peg.95"/>
<feature type="transmembrane region" description="Helical" evidence="6">
    <location>
        <begin position="399"/>
        <end position="419"/>
    </location>
</feature>
<dbReference type="InterPro" id="IPR036259">
    <property type="entry name" value="MFS_trans_sf"/>
</dbReference>
<keyword evidence="4 6" id="KW-1133">Transmembrane helix</keyword>
<dbReference type="PANTHER" id="PTHR23513:SF17">
    <property type="entry name" value="MEMBRANE PROTEIN"/>
    <property type="match status" value="1"/>
</dbReference>
<evidence type="ECO:0000313" key="9">
    <source>
        <dbReference type="EMBL" id="KWX08143.1"/>
    </source>
</evidence>
<gene>
    <name evidence="8" type="ORF">LI90_26</name>
    <name evidence="7" type="ORF">TH66_20700</name>
    <name evidence="9" type="ORF">TR74_16280</name>
</gene>
<dbReference type="Gene3D" id="1.20.1250.20">
    <property type="entry name" value="MFS general substrate transporter like domains"/>
    <property type="match status" value="1"/>
</dbReference>
<feature type="transmembrane region" description="Helical" evidence="6">
    <location>
        <begin position="370"/>
        <end position="393"/>
    </location>
</feature>
<feature type="transmembrane region" description="Helical" evidence="6">
    <location>
        <begin position="24"/>
        <end position="43"/>
    </location>
</feature>
<evidence type="ECO:0000256" key="2">
    <source>
        <dbReference type="ARBA" id="ARBA00022475"/>
    </source>
</evidence>
<dbReference type="OrthoDB" id="3688258at2"/>
<evidence type="ECO:0000256" key="6">
    <source>
        <dbReference type="SAM" id="Phobius"/>
    </source>
</evidence>
<dbReference type="EMBL" id="JYIK01001007">
    <property type="protein sequence ID" value="KWX08143.1"/>
    <property type="molecule type" value="Genomic_DNA"/>
</dbReference>
<proteinExistence type="predicted"/>
<dbReference type="GO" id="GO:0005886">
    <property type="term" value="C:plasma membrane"/>
    <property type="evidence" value="ECO:0007669"/>
    <property type="project" value="UniProtKB-SubCell"/>
</dbReference>
<keyword evidence="3 6" id="KW-0812">Transmembrane</keyword>
<protein>
    <submittedName>
        <fullName evidence="7">MFS transporter</fullName>
    </submittedName>
    <submittedName>
        <fullName evidence="8">Major facilitator superfamily MFS_1</fullName>
    </submittedName>
</protein>
<feature type="transmembrane region" description="Helical" evidence="6">
    <location>
        <begin position="55"/>
        <end position="77"/>
    </location>
</feature>
<accession>A0A132MJ30</accession>
<dbReference type="Proteomes" id="UP000070598">
    <property type="component" value="Unassembled WGS sequence"/>
</dbReference>
<evidence type="ECO:0000256" key="4">
    <source>
        <dbReference type="ARBA" id="ARBA00022989"/>
    </source>
</evidence>
<reference evidence="11" key="2">
    <citation type="submission" date="2015-02" db="EMBL/GenBank/DDBJ databases">
        <title>Physiological reanalysis, assessment of diazotrophy, and genome sequences of multiple isolates of Streptomyces thermoautotrophicus.</title>
        <authorList>
            <person name="MacKellar D.C."/>
            <person name="Lieber L."/>
            <person name="Norman J."/>
            <person name="Bolger A."/>
            <person name="Tobin C."/>
            <person name="Murray J.W."/>
            <person name="Friesen M."/>
            <person name="Prell J."/>
        </authorList>
    </citation>
    <scope>NUCLEOTIDE SEQUENCE [LARGE SCALE GENOMIC DNA]</scope>
    <source>
        <strain evidence="11">UBT1</strain>
    </source>
</reference>
<feature type="transmembrane region" description="Helical" evidence="6">
    <location>
        <begin position="243"/>
        <end position="265"/>
    </location>
</feature>
<dbReference type="RefSeq" id="WP_066883112.1">
    <property type="nucleotide sequence ID" value="NZ_JYIJ01000019.1"/>
</dbReference>
<evidence type="ECO:0000313" key="11">
    <source>
        <dbReference type="Proteomes" id="UP000070598"/>
    </source>
</evidence>
<reference evidence="10" key="3">
    <citation type="submission" date="2015-04" db="EMBL/GenBank/DDBJ databases">
        <title>Physiological reanalysis, assessment of diazotrophy, and genome sequences of multiple isolates of Streptomyces thermoautotrophicus.</title>
        <authorList>
            <person name="MacKellar D.C."/>
            <person name="Lieber L."/>
            <person name="Norman J."/>
            <person name="Bolger A."/>
            <person name="Tobin C."/>
            <person name="Murray J.W."/>
            <person name="Chang R."/>
            <person name="Ford T."/>
            <person name="Nguyen P.Q."/>
            <person name="Woodward J."/>
            <person name="Permingeat H."/>
            <person name="Joshi N.S."/>
            <person name="Silver P.A."/>
            <person name="Usadel B."/>
            <person name="Rutherford A.W."/>
            <person name="Friesen M."/>
            <person name="Prell J."/>
        </authorList>
    </citation>
    <scope>NUCLEOTIDE SEQUENCE [LARGE SCALE GENOMIC DNA]</scope>
    <source>
        <strain evidence="10">H1</strain>
    </source>
</reference>
<organism evidence="7 12">
    <name type="scientific">Carbonactinospora thermoautotrophica</name>
    <dbReference type="NCBI Taxonomy" id="1469144"/>
    <lineage>
        <taxon>Bacteria</taxon>
        <taxon>Bacillati</taxon>
        <taxon>Actinomycetota</taxon>
        <taxon>Actinomycetes</taxon>
        <taxon>Kitasatosporales</taxon>
        <taxon>Carbonactinosporaceae</taxon>
        <taxon>Carbonactinospora</taxon>
    </lineage>
</organism>
<dbReference type="CDD" id="cd06173">
    <property type="entry name" value="MFS_MefA_like"/>
    <property type="match status" value="1"/>
</dbReference>
<dbReference type="PANTHER" id="PTHR23513">
    <property type="entry name" value="INTEGRAL MEMBRANE EFFLUX PROTEIN-RELATED"/>
    <property type="match status" value="1"/>
</dbReference>
<evidence type="ECO:0000256" key="5">
    <source>
        <dbReference type="ARBA" id="ARBA00023136"/>
    </source>
</evidence>
<feature type="transmembrane region" description="Helical" evidence="6">
    <location>
        <begin position="337"/>
        <end position="358"/>
    </location>
</feature>
<dbReference type="SUPFAM" id="SSF103473">
    <property type="entry name" value="MFS general substrate transporter"/>
    <property type="match status" value="1"/>
</dbReference>
<comment type="subcellular location">
    <subcellularLocation>
        <location evidence="1">Cell membrane</location>
        <topology evidence="1">Multi-pass membrane protein</topology>
    </subcellularLocation>
</comment>
<dbReference type="EMBL" id="LAXD01000001">
    <property type="protein sequence ID" value="KWW98406.1"/>
    <property type="molecule type" value="Genomic_DNA"/>
</dbReference>
<reference evidence="7 12" key="1">
    <citation type="submission" date="2015-02" db="EMBL/GenBank/DDBJ databases">
        <title>Physiological reanalysis, assessment of diazotrophy, and genome sequences of multiple isolates of Streptomyces thermoautotrophicus.</title>
        <authorList>
            <person name="MacKellar D.C."/>
            <person name="Lieber L."/>
            <person name="Norman J."/>
            <person name="Bolger A."/>
            <person name="Tobin C."/>
            <person name="Murray J.W."/>
            <person name="Prell J."/>
        </authorList>
    </citation>
    <scope>NUCLEOTIDE SEQUENCE [LARGE SCALE GENOMIC DNA]</scope>
    <source>
        <strain evidence="7 12">UBT1</strain>
    </source>
</reference>
<dbReference type="STRING" id="1469144.LI90_26"/>
<keyword evidence="10" id="KW-1185">Reference proteome</keyword>
<keyword evidence="5 6" id="KW-0472">Membrane</keyword>
<sequence length="431" mass="45682">MTFLADLRAVIGGRDFRRLYATRLVSQFTDGLFNVALTSYVFFSPERQPTAGQVAAAFATLLLPYSVVGPFVGVLLDRWRRRQVLVYCNLLRSAMALGVAGLVWARAPEPLFYAAVLATLGINRFFLAGLSAALPHVVAADKLVMANAVSPTSGTLVATLGAAAGFVLNQLAGAGRSGATTLIATAACGYLAAAQVARLLPVGLLGPHYDPNRPQTLEALRNVAVGMADGARHVWERRPAGHALAAIAAQRFLYGLSLISVILLFRNYFNPPEATDAALAGLGTVVAISGLGFFAAAAITPVVTGRASVPAWIVTCLLLAAVGELVFGVPYQEMPLLFGAFLLGFVAQGVKICVDTIVQQEIDDAYRGRVFSLYDVVFNVSFVSAAFFAALALPPTGKSYLVLVLSAVGYALIGLVYWWRSRRYPTGQHAG</sequence>
<comment type="caution">
    <text evidence="7">The sequence shown here is derived from an EMBL/GenBank/DDBJ whole genome shotgun (WGS) entry which is preliminary data.</text>
</comment>